<evidence type="ECO:0000313" key="15">
    <source>
        <dbReference type="EMBL" id="KYH32002.1"/>
    </source>
</evidence>
<organism evidence="15 16">
    <name type="scientific">Moorella mulderi DSM 14980</name>
    <dbReference type="NCBI Taxonomy" id="1122241"/>
    <lineage>
        <taxon>Bacteria</taxon>
        <taxon>Bacillati</taxon>
        <taxon>Bacillota</taxon>
        <taxon>Clostridia</taxon>
        <taxon>Neomoorellales</taxon>
        <taxon>Neomoorellaceae</taxon>
        <taxon>Neomoorella</taxon>
    </lineage>
</organism>
<dbReference type="Pfam" id="PF00206">
    <property type="entry name" value="Lyase_1"/>
    <property type="match status" value="1"/>
</dbReference>
<dbReference type="EMBL" id="LTBC01000006">
    <property type="protein sequence ID" value="KYH32002.1"/>
    <property type="molecule type" value="Genomic_DNA"/>
</dbReference>
<evidence type="ECO:0000256" key="12">
    <source>
        <dbReference type="NCBIfam" id="TIGR00928"/>
    </source>
</evidence>
<proteinExistence type="inferred from homology"/>
<keyword evidence="7 13" id="KW-0658">Purine biosynthesis</keyword>
<comment type="similarity">
    <text evidence="3 13">Belongs to the lyase 1 family. Adenylosuccinate lyase subfamily.</text>
</comment>
<dbReference type="InterPro" id="IPR024083">
    <property type="entry name" value="Fumarase/histidase_N"/>
</dbReference>
<keyword evidence="16" id="KW-1185">Reference proteome</keyword>
<name>A0A151AWR7_9FIRM</name>
<comment type="pathway">
    <text evidence="2 13">Purine metabolism; AMP biosynthesis via de novo pathway; AMP from IMP: step 2/2.</text>
</comment>
<comment type="pathway">
    <text evidence="1 13">Purine metabolism; IMP biosynthesis via de novo pathway; 5-amino-1-(5-phospho-D-ribosyl)imidazole-4-carboxamide from 5-amino-1-(5-phospho-D-ribosyl)imidazole-4-carboxylate: step 2/2.</text>
</comment>
<evidence type="ECO:0000256" key="7">
    <source>
        <dbReference type="ARBA" id="ARBA00022755"/>
    </source>
</evidence>
<evidence type="ECO:0000256" key="3">
    <source>
        <dbReference type="ARBA" id="ARBA00008273"/>
    </source>
</evidence>
<dbReference type="GO" id="GO:0044208">
    <property type="term" value="P:'de novo' AMP biosynthetic process"/>
    <property type="evidence" value="ECO:0007669"/>
    <property type="project" value="UniProtKB-UniPathway"/>
</dbReference>
<dbReference type="GO" id="GO:0006189">
    <property type="term" value="P:'de novo' IMP biosynthetic process"/>
    <property type="evidence" value="ECO:0007669"/>
    <property type="project" value="UniProtKB-UniPathway"/>
</dbReference>
<dbReference type="InterPro" id="IPR000362">
    <property type="entry name" value="Fumarate_lyase_fam"/>
</dbReference>
<dbReference type="RefSeq" id="WP_062284355.1">
    <property type="nucleotide sequence ID" value="NZ_LTBC01000006.1"/>
</dbReference>
<dbReference type="Gene3D" id="1.10.275.10">
    <property type="entry name" value="Fumarase/aspartase (N-terminal domain)"/>
    <property type="match status" value="1"/>
</dbReference>
<dbReference type="GO" id="GO:0005829">
    <property type="term" value="C:cytosol"/>
    <property type="evidence" value="ECO:0007669"/>
    <property type="project" value="TreeGrafter"/>
</dbReference>
<dbReference type="Proteomes" id="UP000075670">
    <property type="component" value="Unassembled WGS sequence"/>
</dbReference>
<gene>
    <name evidence="15" type="primary">purB_1</name>
    <name evidence="15" type="ORF">MOMUL_18840</name>
</gene>
<dbReference type="PANTHER" id="PTHR43172:SF1">
    <property type="entry name" value="ADENYLOSUCCINATE LYASE"/>
    <property type="match status" value="1"/>
</dbReference>
<evidence type="ECO:0000256" key="4">
    <source>
        <dbReference type="ARBA" id="ARBA00012339"/>
    </source>
</evidence>
<protein>
    <recommendedName>
        <fullName evidence="5 12">Adenylosuccinate lyase</fullName>
        <shortName evidence="13">ASL</shortName>
        <ecNumber evidence="4 12">4.3.2.2</ecNumber>
    </recommendedName>
    <alternativeName>
        <fullName evidence="10 13">Adenylosuccinase</fullName>
    </alternativeName>
</protein>
<evidence type="ECO:0000256" key="2">
    <source>
        <dbReference type="ARBA" id="ARBA00004734"/>
    </source>
</evidence>
<dbReference type="Pfam" id="PF10397">
    <property type="entry name" value="ADSL_C"/>
    <property type="match status" value="1"/>
</dbReference>
<dbReference type="GO" id="GO:0070626">
    <property type="term" value="F:(S)-2-(5-amino-1-(5-phospho-D-ribosyl)imidazole-4-carboxamido) succinate lyase (fumarate-forming) activity"/>
    <property type="evidence" value="ECO:0007669"/>
    <property type="project" value="TreeGrafter"/>
</dbReference>
<evidence type="ECO:0000313" key="16">
    <source>
        <dbReference type="Proteomes" id="UP000075670"/>
    </source>
</evidence>
<dbReference type="PATRIC" id="fig|1122241.3.peg.2002"/>
<dbReference type="InterPro" id="IPR019468">
    <property type="entry name" value="AdenyloSucc_lyase_C"/>
</dbReference>
<evidence type="ECO:0000256" key="6">
    <source>
        <dbReference type="ARBA" id="ARBA00022605"/>
    </source>
</evidence>
<comment type="catalytic activity">
    <reaction evidence="9">
        <text>(2S)-2-[5-amino-1-(5-phospho-beta-D-ribosyl)imidazole-4-carboxamido]succinate = 5-amino-1-(5-phospho-beta-D-ribosyl)imidazole-4-carboxamide + fumarate</text>
        <dbReference type="Rhea" id="RHEA:23920"/>
        <dbReference type="ChEBI" id="CHEBI:29806"/>
        <dbReference type="ChEBI" id="CHEBI:58443"/>
        <dbReference type="ChEBI" id="CHEBI:58475"/>
        <dbReference type="EC" id="4.3.2.2"/>
    </reaction>
    <physiologicalReaction direction="left-to-right" evidence="9">
        <dbReference type="Rhea" id="RHEA:23921"/>
    </physiologicalReaction>
</comment>
<evidence type="ECO:0000256" key="5">
    <source>
        <dbReference type="ARBA" id="ARBA00017058"/>
    </source>
</evidence>
<comment type="caution">
    <text evidence="15">The sequence shown here is derived from an EMBL/GenBank/DDBJ whole genome shotgun (WGS) entry which is preliminary data.</text>
</comment>
<dbReference type="PRINTS" id="PR00145">
    <property type="entry name" value="ARGSUCLYASE"/>
</dbReference>
<dbReference type="InterPro" id="IPR022761">
    <property type="entry name" value="Fumarate_lyase_N"/>
</dbReference>
<evidence type="ECO:0000256" key="1">
    <source>
        <dbReference type="ARBA" id="ARBA00004706"/>
    </source>
</evidence>
<comment type="catalytic activity">
    <reaction evidence="11">
        <text>N(6)-(1,2-dicarboxyethyl)-AMP = fumarate + AMP</text>
        <dbReference type="Rhea" id="RHEA:16853"/>
        <dbReference type="ChEBI" id="CHEBI:29806"/>
        <dbReference type="ChEBI" id="CHEBI:57567"/>
        <dbReference type="ChEBI" id="CHEBI:456215"/>
        <dbReference type="EC" id="4.3.2.2"/>
    </reaction>
    <physiologicalReaction direction="left-to-right" evidence="11">
        <dbReference type="Rhea" id="RHEA:16854"/>
    </physiologicalReaction>
</comment>
<dbReference type="Gene3D" id="1.20.200.10">
    <property type="entry name" value="Fumarase/aspartase (Central domain)"/>
    <property type="match status" value="1"/>
</dbReference>
<dbReference type="UniPathway" id="UPA00074">
    <property type="reaction ID" value="UER00132"/>
</dbReference>
<dbReference type="CDD" id="cd01360">
    <property type="entry name" value="Adenylsuccinate_lyase_1"/>
    <property type="match status" value="1"/>
</dbReference>
<dbReference type="NCBIfam" id="TIGR00928">
    <property type="entry name" value="purB"/>
    <property type="match status" value="1"/>
</dbReference>
<keyword evidence="8 13" id="KW-0456">Lyase</keyword>
<dbReference type="InterPro" id="IPR004769">
    <property type="entry name" value="Pur_lyase"/>
</dbReference>
<feature type="domain" description="Adenylosuccinate lyase C-terminal" evidence="14">
    <location>
        <begin position="349"/>
        <end position="429"/>
    </location>
</feature>
<dbReference type="Gene3D" id="1.10.40.30">
    <property type="entry name" value="Fumarase/aspartase (C-terminal domain)"/>
    <property type="match status" value="1"/>
</dbReference>
<evidence type="ECO:0000256" key="8">
    <source>
        <dbReference type="ARBA" id="ARBA00023239"/>
    </source>
</evidence>
<reference evidence="15 16" key="1">
    <citation type="submission" date="2016-02" db="EMBL/GenBank/DDBJ databases">
        <title>Genome sequence of Moorella mulderi DSM 14980.</title>
        <authorList>
            <person name="Poehlein A."/>
            <person name="Daniel R."/>
        </authorList>
    </citation>
    <scope>NUCLEOTIDE SEQUENCE [LARGE SCALE GENOMIC DNA]</scope>
    <source>
        <strain evidence="15 16">DSM 14980</strain>
    </source>
</reference>
<dbReference type="PANTHER" id="PTHR43172">
    <property type="entry name" value="ADENYLOSUCCINATE LYASE"/>
    <property type="match status" value="1"/>
</dbReference>
<dbReference type="InterPro" id="IPR008948">
    <property type="entry name" value="L-Aspartase-like"/>
</dbReference>
<dbReference type="SUPFAM" id="SSF48557">
    <property type="entry name" value="L-aspartase-like"/>
    <property type="match status" value="1"/>
</dbReference>
<sequence length="431" mass="49224">MIARYTLPEMGKIWEQEHKFRTWLAIEIYACEAWAELGQIPPAALEEIKAKADFDIDRINEIEATTRHDVLAFLTAVAEKVGDASKYIHLGMTSSDVLDTALAVQMRDAADLLLRRLWELRAELVKKAREHKYTLMIGRTHGVHAEPTTFGLKMALWVMEVDRHITRLEQAREMISVGKISGAVGTFANINPRVEEHVCRRLGLKPASVSTQIIQRDRHAQFLATLAVIGSSLEKMATEIRNLQRTDILEVEEPFAQGQKGSSAMPHKRNPIMCERVAGLARVLRGNALAAMENIALWHERDLTHSSVERVIIPDSTILLDYMLVKFTEMIAGLNVYPENMRRNLEATHGLVFSQRLLLALVNKGVLRETAYAWVQRNAMQAWQTRQPFKELVLKDQDITSRLDPKEIEALFDYDYHLRHVDYIFRRAGLE</sequence>
<dbReference type="OrthoDB" id="9768878at2"/>
<evidence type="ECO:0000259" key="14">
    <source>
        <dbReference type="SMART" id="SM00998"/>
    </source>
</evidence>
<dbReference type="PROSITE" id="PS00163">
    <property type="entry name" value="FUMARATE_LYASES"/>
    <property type="match status" value="1"/>
</dbReference>
<dbReference type="InterPro" id="IPR020557">
    <property type="entry name" value="Fumarate_lyase_CS"/>
</dbReference>
<dbReference type="AlphaFoldDB" id="A0A151AWR7"/>
<keyword evidence="6" id="KW-0028">Amino-acid biosynthesis</keyword>
<dbReference type="PRINTS" id="PR00149">
    <property type="entry name" value="FUMRATELYASE"/>
</dbReference>
<dbReference type="GO" id="GO:0004018">
    <property type="term" value="F:N6-(1,2-dicarboxyethyl)AMP AMP-lyase (fumarate-forming) activity"/>
    <property type="evidence" value="ECO:0007669"/>
    <property type="project" value="UniProtKB-UniRule"/>
</dbReference>
<dbReference type="SMART" id="SM00998">
    <property type="entry name" value="ADSL_C"/>
    <property type="match status" value="1"/>
</dbReference>
<dbReference type="EC" id="4.3.2.2" evidence="4 12"/>
<accession>A0A151AWR7</accession>
<evidence type="ECO:0000256" key="11">
    <source>
        <dbReference type="ARBA" id="ARBA00049115"/>
    </source>
</evidence>
<dbReference type="FunFam" id="1.10.40.30:FF:000007">
    <property type="entry name" value="Adenylosuccinate lyase"/>
    <property type="match status" value="1"/>
</dbReference>
<evidence type="ECO:0000256" key="9">
    <source>
        <dbReference type="ARBA" id="ARBA00024477"/>
    </source>
</evidence>
<dbReference type="FunFam" id="1.10.275.10:FF:000006">
    <property type="entry name" value="Adenylosuccinate lyase"/>
    <property type="match status" value="1"/>
</dbReference>
<dbReference type="UniPathway" id="UPA00075">
    <property type="reaction ID" value="UER00336"/>
</dbReference>
<evidence type="ECO:0000256" key="13">
    <source>
        <dbReference type="RuleBase" id="RU361172"/>
    </source>
</evidence>
<dbReference type="GO" id="GO:0008652">
    <property type="term" value="P:amino acid biosynthetic process"/>
    <property type="evidence" value="ECO:0007669"/>
    <property type="project" value="UniProtKB-KW"/>
</dbReference>
<dbReference type="FunFam" id="1.20.200.10:FF:000008">
    <property type="entry name" value="Adenylosuccinate lyase"/>
    <property type="match status" value="1"/>
</dbReference>
<evidence type="ECO:0000256" key="10">
    <source>
        <dbReference type="ARBA" id="ARBA00030717"/>
    </source>
</evidence>